<evidence type="ECO:0000256" key="2">
    <source>
        <dbReference type="SAM" id="Coils"/>
    </source>
</evidence>
<dbReference type="InterPro" id="IPR007253">
    <property type="entry name" value="Cell_wall-bd_2"/>
</dbReference>
<dbReference type="EMBL" id="CP022405">
    <property type="protein sequence ID" value="QDY31183.1"/>
    <property type="molecule type" value="Genomic_DNA"/>
</dbReference>
<dbReference type="Proteomes" id="UP000962161">
    <property type="component" value="Chromosome"/>
</dbReference>
<keyword evidence="2" id="KW-0175">Coiled coil</keyword>
<feature type="chain" id="PRO_5041974361" description="Cell wall-binding repeat-containing protein" evidence="3">
    <location>
        <begin position="40"/>
        <end position="1266"/>
    </location>
</feature>
<dbReference type="PANTHER" id="PTHR30032:SF8">
    <property type="entry name" value="GERMINATION-SPECIFIC N-ACETYLMURAMOYL-L-ALANINE AMIDASE"/>
    <property type="match status" value="1"/>
</dbReference>
<evidence type="ECO:0000256" key="3">
    <source>
        <dbReference type="SAM" id="SignalP"/>
    </source>
</evidence>
<proteinExistence type="predicted"/>
<evidence type="ECO:0000313" key="4">
    <source>
        <dbReference type="EMBL" id="QDY31183.1"/>
    </source>
</evidence>
<evidence type="ECO:0000256" key="1">
    <source>
        <dbReference type="ARBA" id="ARBA00022729"/>
    </source>
</evidence>
<evidence type="ECO:0000313" key="5">
    <source>
        <dbReference type="Proteomes" id="UP000962161"/>
    </source>
</evidence>
<dbReference type="PANTHER" id="PTHR30032">
    <property type="entry name" value="N-ACETYLMURAMOYL-L-ALANINE AMIDASE-RELATED"/>
    <property type="match status" value="1"/>
</dbReference>
<feature type="coiled-coil region" evidence="2">
    <location>
        <begin position="1145"/>
        <end position="1189"/>
    </location>
</feature>
<dbReference type="Gene3D" id="3.40.50.12090">
    <property type="match status" value="2"/>
</dbReference>
<gene>
    <name evidence="4" type="ORF">CGS26_02045</name>
</gene>
<evidence type="ECO:0008006" key="6">
    <source>
        <dbReference type="Google" id="ProtNLM"/>
    </source>
</evidence>
<dbReference type="AlphaFoldDB" id="A0AAE6I578"/>
<dbReference type="InterPro" id="IPR014755">
    <property type="entry name" value="Cu-Rt/internalin_Ig-like"/>
</dbReference>
<reference evidence="4" key="1">
    <citation type="submission" date="2017-07" db="EMBL/GenBank/DDBJ databases">
        <title>Genome sequencing of BoNT-producing clostridia.</title>
        <authorList>
            <person name="Williamson C."/>
        </authorList>
    </citation>
    <scope>NUCLEOTIDE SEQUENCE</scope>
    <source>
        <strain evidence="4">AM553</strain>
    </source>
</reference>
<dbReference type="InterPro" id="IPR051922">
    <property type="entry name" value="Bact_Sporulation_Assoc"/>
</dbReference>
<keyword evidence="1 3" id="KW-0732">Signal</keyword>
<dbReference type="Gene3D" id="2.60.40.1220">
    <property type="match status" value="1"/>
</dbReference>
<dbReference type="Pfam" id="PF04122">
    <property type="entry name" value="CW_binding_2"/>
    <property type="match status" value="3"/>
</dbReference>
<organism evidence="4 5">
    <name type="scientific">Clostridium sporogenes</name>
    <dbReference type="NCBI Taxonomy" id="1509"/>
    <lineage>
        <taxon>Bacteria</taxon>
        <taxon>Bacillati</taxon>
        <taxon>Bacillota</taxon>
        <taxon>Clostridia</taxon>
        <taxon>Eubacteriales</taxon>
        <taxon>Clostridiaceae</taxon>
        <taxon>Clostridium</taxon>
    </lineage>
</organism>
<name>A0AAE6I578_CLOSG</name>
<sequence length="1266" mass="136842">MFTHLRRYKHMNKKGTRALASATVVGLVLATVTTGNVKAAPGDVNKVQGNDRYETAANVAKTNWKDGAENVIIASGNGYADSLSASVLAKKLNAPIILTTAGELNSNAKSALETLKPKNVYVIGGNASVAQSVRDGLKKQYTVTELGGQTRFETNIAVANHLVDKLGVKAENVMVVNGKDGFSDALSAAPVAAAKEQVLLIVGKDASTADLAADFVKKHNSKVTVIGTEGVVPAAVYNKLGASERVNGGADRFDTNLKIMEHFKLNADNIYVANATDGQKGYADALVASALAGKNGAPLVLIDTKDAQGTKNAIKYIQDNKTDKTEVSTVGGKGVMPDEIVNEIENAVNPELSAAEKAVKAYEDAKIGTAQEITAAKALKVDAVKAVNNVKDATKKSAFEARIAAKDKAIADAEAKLEVKVESSEAINAKEIKVVFNREVNKDSAENESNYNLYKKVGNADGVDFDKKFTAKLQDDNKSVVLRINDIDATFVTGTKYKVNVKNVVDTNYKKMKDYEGDFVMFQDNEDPKVLKTEYTGASDVKLTFNEPIKGNASDLTVKIDGKEIKPADIDLSKMPGQLKSEPGNYEVKLTNLDNDAKKVGKHQVVIYNAKDFADNKVDVINCEYTATENNSTPVVEKLEVKNDKSNTFRIKLNTTVQALSKNNVEIKKNGYKLPEPKYTVTPVDDEDYTYEVTIAPDAIGETNPLFEEGEDSVTLNVTVKDFMGENGVAGKEYSSTVKLNKDFGPNVLSESSNTVVDGKTLSIVFDKQLLKDSAKLEKIIVTDEDGVKLEAKSVAIDKVDAKKLLIEMKDSLDAGTYKIEFKKGAVKSVGTEKENKELTTKVIYDGSSNEVVTVNSSNVSVAKPDKNEITITYPEKMDGNALNPSNYLIDGKSLTEKYGKDNKDLTVRFEDSDKKIVLIELPKGKIEHNGLCKFELSNQIKTDGGKVVANNASEKKNVIMDLTLKDDKAPAIDDVEFVKANSNDTKTNVIKVTFDEDLKEDIKKAEEKGIGNDFEIRSNGSYMKVKSVSIGKFTDNKDEAVIVLDKEINIDVTNTTIRLTDNEDYQTADNYNEDGINIADLEGNEADATKAQTITKSEKDSTIFDNIKKADQGVADKAAADKVQEEIAKLPAKGEVKLENKTAIETARKNYNALTEDQKKLVDNEANLKDAEAAIEALEAAEADQAAVNGKLSSVNASYELAKGTDDTDDAKIAGVKAAVEAAIADNTITVSVEKDTVNAGKFKVKLTKNAKEAIKDNIIVTIAS</sequence>
<protein>
    <recommendedName>
        <fullName evidence="6">Cell wall-binding repeat-containing protein</fullName>
    </recommendedName>
</protein>
<feature type="signal peptide" evidence="3">
    <location>
        <begin position="1"/>
        <end position="39"/>
    </location>
</feature>
<accession>A0AAE6I578</accession>